<dbReference type="GO" id="GO:0005634">
    <property type="term" value="C:nucleus"/>
    <property type="evidence" value="ECO:0007669"/>
    <property type="project" value="UniProtKB-SubCell"/>
</dbReference>
<keyword evidence="2" id="KW-0805">Transcription regulation</keyword>
<organism evidence="8 9">
    <name type="scientific">Saitozyma podzolica</name>
    <dbReference type="NCBI Taxonomy" id="1890683"/>
    <lineage>
        <taxon>Eukaryota</taxon>
        <taxon>Fungi</taxon>
        <taxon>Dikarya</taxon>
        <taxon>Basidiomycota</taxon>
        <taxon>Agaricomycotina</taxon>
        <taxon>Tremellomycetes</taxon>
        <taxon>Tremellales</taxon>
        <taxon>Trimorphomycetaceae</taxon>
        <taxon>Saitozyma</taxon>
    </lineage>
</organism>
<dbReference type="PANTHER" id="PTHR13044:SF14">
    <property type="entry name" value="CRYPTOCEPHAL, ISOFORM A"/>
    <property type="match status" value="1"/>
</dbReference>
<gene>
    <name evidence="8" type="ORF">EHS25_008706</name>
</gene>
<evidence type="ECO:0000256" key="5">
    <source>
        <dbReference type="ARBA" id="ARBA00023242"/>
    </source>
</evidence>
<dbReference type="Gene3D" id="1.20.5.170">
    <property type="match status" value="1"/>
</dbReference>
<dbReference type="EMBL" id="RSCD01000006">
    <property type="protein sequence ID" value="RSH92291.1"/>
    <property type="molecule type" value="Genomic_DNA"/>
</dbReference>
<comment type="subcellular location">
    <subcellularLocation>
        <location evidence="1">Nucleus</location>
    </subcellularLocation>
</comment>
<dbReference type="AlphaFoldDB" id="A0A427YML8"/>
<dbReference type="GO" id="GO:0001228">
    <property type="term" value="F:DNA-binding transcription activator activity, RNA polymerase II-specific"/>
    <property type="evidence" value="ECO:0007669"/>
    <property type="project" value="TreeGrafter"/>
</dbReference>
<sequence>MFDLPAHLSTLNTIASPPSAGISRENEEAFWDFMHTDQLFDNFSAVSPEAPKPEPTPVQAQAQATPAAEPAQPESIQQTTQDLLHQLQQQSQRTQLPAATLESFIAAFANEPTGNYRLPVPLPLPYNSAASSSAPTPAPVIDTATVLPRYDASVSPEEDRITGAKRLKQLGAGPVEIEEDKRRRNTEASARFRAKKKEREQALEQRAKELEAQVSQLVAEKSSLENENKLLKAIVLGGQASGSADETMAGALAQLGAKRKRE</sequence>
<dbReference type="InterPro" id="IPR046347">
    <property type="entry name" value="bZIP_sf"/>
</dbReference>
<feature type="domain" description="BZIP" evidence="7">
    <location>
        <begin position="179"/>
        <end position="232"/>
    </location>
</feature>
<feature type="compositionally biased region" description="Low complexity" evidence="6">
    <location>
        <begin position="57"/>
        <end position="90"/>
    </location>
</feature>
<dbReference type="PROSITE" id="PS50217">
    <property type="entry name" value="BZIP"/>
    <property type="match status" value="1"/>
</dbReference>
<proteinExistence type="predicted"/>
<dbReference type="CDD" id="cd14705">
    <property type="entry name" value="bZIP_Zip1"/>
    <property type="match status" value="1"/>
</dbReference>
<dbReference type="STRING" id="1890683.A0A427YML8"/>
<dbReference type="Proteomes" id="UP000279259">
    <property type="component" value="Unassembled WGS sequence"/>
</dbReference>
<dbReference type="InterPro" id="IPR004827">
    <property type="entry name" value="bZIP"/>
</dbReference>
<dbReference type="Pfam" id="PF07716">
    <property type="entry name" value="bZIP_2"/>
    <property type="match status" value="1"/>
</dbReference>
<protein>
    <recommendedName>
        <fullName evidence="7">BZIP domain-containing protein</fullName>
    </recommendedName>
</protein>
<keyword evidence="4" id="KW-0804">Transcription</keyword>
<dbReference type="PROSITE" id="PS00036">
    <property type="entry name" value="BZIP_BASIC"/>
    <property type="match status" value="1"/>
</dbReference>
<evidence type="ECO:0000259" key="7">
    <source>
        <dbReference type="PROSITE" id="PS50217"/>
    </source>
</evidence>
<reference evidence="8 9" key="1">
    <citation type="submission" date="2018-11" db="EMBL/GenBank/DDBJ databases">
        <title>Genome sequence of Saitozyma podzolica DSM 27192.</title>
        <authorList>
            <person name="Aliyu H."/>
            <person name="Gorte O."/>
            <person name="Ochsenreither K."/>
        </authorList>
    </citation>
    <scope>NUCLEOTIDE SEQUENCE [LARGE SCALE GENOMIC DNA]</scope>
    <source>
        <strain evidence="8 9">DSM 27192</strain>
    </source>
</reference>
<comment type="caution">
    <text evidence="8">The sequence shown here is derived from an EMBL/GenBank/DDBJ whole genome shotgun (WGS) entry which is preliminary data.</text>
</comment>
<evidence type="ECO:0000313" key="9">
    <source>
        <dbReference type="Proteomes" id="UP000279259"/>
    </source>
</evidence>
<evidence type="ECO:0000256" key="3">
    <source>
        <dbReference type="ARBA" id="ARBA00023125"/>
    </source>
</evidence>
<feature type="region of interest" description="Disordered" evidence="6">
    <location>
        <begin position="1"/>
        <end position="20"/>
    </location>
</feature>
<keyword evidence="3" id="KW-0238">DNA-binding</keyword>
<name>A0A427YML8_9TREE</name>
<dbReference type="SUPFAM" id="SSF57959">
    <property type="entry name" value="Leucine zipper domain"/>
    <property type="match status" value="1"/>
</dbReference>
<evidence type="ECO:0000256" key="6">
    <source>
        <dbReference type="SAM" id="MobiDB-lite"/>
    </source>
</evidence>
<dbReference type="SMART" id="SM00338">
    <property type="entry name" value="BRLZ"/>
    <property type="match status" value="1"/>
</dbReference>
<dbReference type="GO" id="GO:0000977">
    <property type="term" value="F:RNA polymerase II transcription regulatory region sequence-specific DNA binding"/>
    <property type="evidence" value="ECO:0007669"/>
    <property type="project" value="TreeGrafter"/>
</dbReference>
<dbReference type="PANTHER" id="PTHR13044">
    <property type="entry name" value="ACTIVATING TRANSCRIPTION FACTOR ATF 4/5"/>
    <property type="match status" value="1"/>
</dbReference>
<feature type="region of interest" description="Disordered" evidence="6">
    <location>
        <begin position="180"/>
        <end position="199"/>
    </location>
</feature>
<dbReference type="OrthoDB" id="1939598at2759"/>
<feature type="region of interest" description="Disordered" evidence="6">
    <location>
        <begin position="45"/>
        <end position="90"/>
    </location>
</feature>
<evidence type="ECO:0000313" key="8">
    <source>
        <dbReference type="EMBL" id="RSH92291.1"/>
    </source>
</evidence>
<evidence type="ECO:0000256" key="2">
    <source>
        <dbReference type="ARBA" id="ARBA00023015"/>
    </source>
</evidence>
<evidence type="ECO:0000256" key="4">
    <source>
        <dbReference type="ARBA" id="ARBA00023163"/>
    </source>
</evidence>
<evidence type="ECO:0000256" key="1">
    <source>
        <dbReference type="ARBA" id="ARBA00004123"/>
    </source>
</evidence>
<keyword evidence="9" id="KW-1185">Reference proteome</keyword>
<accession>A0A427YML8</accession>
<keyword evidence="5" id="KW-0539">Nucleus</keyword>